<keyword evidence="2" id="KW-1185">Reference proteome</keyword>
<comment type="caution">
    <text evidence="1">The sequence shown here is derived from an EMBL/GenBank/DDBJ whole genome shotgun (WGS) entry which is preliminary data.</text>
</comment>
<evidence type="ECO:0000313" key="2">
    <source>
        <dbReference type="Proteomes" id="UP000829447"/>
    </source>
</evidence>
<gene>
    <name evidence="1" type="ORF">PGIGA_G00012600</name>
</gene>
<organism evidence="1 2">
    <name type="scientific">Pangasianodon gigas</name>
    <name type="common">Mekong giant catfish</name>
    <name type="synonym">Pangasius gigas</name>
    <dbReference type="NCBI Taxonomy" id="30993"/>
    <lineage>
        <taxon>Eukaryota</taxon>
        <taxon>Metazoa</taxon>
        <taxon>Chordata</taxon>
        <taxon>Craniata</taxon>
        <taxon>Vertebrata</taxon>
        <taxon>Euteleostomi</taxon>
        <taxon>Actinopterygii</taxon>
        <taxon>Neopterygii</taxon>
        <taxon>Teleostei</taxon>
        <taxon>Ostariophysi</taxon>
        <taxon>Siluriformes</taxon>
        <taxon>Pangasiidae</taxon>
        <taxon>Pangasianodon</taxon>
    </lineage>
</organism>
<accession>A0ACC5WT24</accession>
<sequence length="483" mass="53606">MGIHGLLQFLKEASEPVHVQKYRGLTVAVDTYCWLHKGAFSCAERLAKGEPTDQYVSFCMKLVDMLLSYGVKPVLVFDGRNLPSKQEVEKARRERRQANLQKGKQLLREGKVTEARDCFTRCVNVTPAMAHQVIKVIRKIGQYLKMNITVPDEYIDGFVKANNTFLYQLVFDPISRKVVPLNPYPENLDLSTLSYAGVNVGEKQGLQMALGNVDIYTMEKIDDYDPDAPQTRKAEMENETERETEMKTEMETETPPWRTSLSAFSWSGSSTEPSRPGSSTSERPKTPSMLSGLSVLQQFQRKKENFSWGRTESPQRSAPCSPTEGAVDIETPPGSPPSQDSAYFSQPSTTGTQSATTSPEAEREPITEKDPWRDSGSSVALGEASVMEEVRSTPTGTKVSGLSRFRPSEQEKSGKIRPSAPARASGLRKKAQGKKMAVTNENSPGLQATISGLWKNFSYNKENPKITPCKKGKPMSPVKDNVQ</sequence>
<protein>
    <submittedName>
        <fullName evidence="1">Uncharacterized protein</fullName>
    </submittedName>
</protein>
<name>A0ACC5WT24_PANGG</name>
<evidence type="ECO:0000313" key="1">
    <source>
        <dbReference type="EMBL" id="MCI4382239.1"/>
    </source>
</evidence>
<dbReference type="EMBL" id="CM040463">
    <property type="protein sequence ID" value="MCI4382239.1"/>
    <property type="molecule type" value="Genomic_DNA"/>
</dbReference>
<reference evidence="1 2" key="1">
    <citation type="journal article" date="2022" name="bioRxiv">
        <title>An ancient truncated duplication of the anti-Mullerian hormone receptor type 2 gene is a potential conserved master sex determinant in the Pangasiidae catfish family.</title>
        <authorList>
            <person name="Wen M."/>
            <person name="Pan Q."/>
            <person name="Jouanno E."/>
            <person name="Montfort J."/>
            <person name="Zahm M."/>
            <person name="Cabau C."/>
            <person name="Klopp C."/>
            <person name="Iampietro C."/>
            <person name="Roques C."/>
            <person name="Bouchez O."/>
            <person name="Castinel A."/>
            <person name="Donnadieu C."/>
            <person name="Parrinello H."/>
            <person name="Poncet C."/>
            <person name="Belmonte E."/>
            <person name="Gautier V."/>
            <person name="Avarre J.-C."/>
            <person name="Dugue R."/>
            <person name="Gustiano R."/>
            <person name="Ha T.T.T."/>
            <person name="Campet M."/>
            <person name="Sriphairoj K."/>
            <person name="Ribolli J."/>
            <person name="de Almeida F.L."/>
            <person name="Desvignes T."/>
            <person name="Postlethwait J.H."/>
            <person name="Bucao C.F."/>
            <person name="Robinson-Rechavi M."/>
            <person name="Bobe J."/>
            <person name="Herpin A."/>
            <person name="Guiguen Y."/>
        </authorList>
    </citation>
    <scope>NUCLEOTIDE SEQUENCE [LARGE SCALE GENOMIC DNA]</scope>
    <source>
        <strain evidence="1">YG-Dec2019</strain>
    </source>
</reference>
<dbReference type="Proteomes" id="UP000829447">
    <property type="component" value="Linkage Group LG10"/>
</dbReference>
<proteinExistence type="predicted"/>